<dbReference type="RefSeq" id="WP_099153734.1">
    <property type="nucleotide sequence ID" value="NZ_PDUD01000036.1"/>
</dbReference>
<dbReference type="FunFam" id="3.30.70.2740:FF:000001">
    <property type="entry name" value="D-lactate dehydrogenase mitochondrial"/>
    <property type="match status" value="1"/>
</dbReference>
<keyword evidence="4" id="KW-0274">FAD</keyword>
<evidence type="ECO:0000256" key="1">
    <source>
        <dbReference type="ARBA" id="ARBA00001974"/>
    </source>
</evidence>
<dbReference type="PROSITE" id="PS51387">
    <property type="entry name" value="FAD_PCMH"/>
    <property type="match status" value="1"/>
</dbReference>
<dbReference type="PANTHER" id="PTHR11748">
    <property type="entry name" value="D-LACTATE DEHYDROGENASE"/>
    <property type="match status" value="1"/>
</dbReference>
<feature type="domain" description="FAD-binding PCMH-type" evidence="8">
    <location>
        <begin position="36"/>
        <end position="213"/>
    </location>
</feature>
<comment type="similarity">
    <text evidence="2">Belongs to the FAD-binding oxidoreductase/transferase type 4 family.</text>
</comment>
<dbReference type="InterPro" id="IPR016164">
    <property type="entry name" value="FAD-linked_Oxase-like_C"/>
</dbReference>
<dbReference type="Gene3D" id="1.10.45.10">
    <property type="entry name" value="Vanillyl-alcohol Oxidase, Chain A, domain 4"/>
    <property type="match status" value="1"/>
</dbReference>
<dbReference type="GO" id="GO:0008720">
    <property type="term" value="F:D-lactate dehydrogenase (NAD+) activity"/>
    <property type="evidence" value="ECO:0007669"/>
    <property type="project" value="TreeGrafter"/>
</dbReference>
<proteinExistence type="inferred from homology"/>
<keyword evidence="3" id="KW-0285">Flavoprotein</keyword>
<dbReference type="Gene3D" id="3.30.465.10">
    <property type="match status" value="1"/>
</dbReference>
<reference evidence="9 10" key="1">
    <citation type="submission" date="2017-10" db="EMBL/GenBank/DDBJ databases">
        <title>The draft genome sequence of Lewinella nigricans NBRC 102662.</title>
        <authorList>
            <person name="Wang K."/>
        </authorList>
    </citation>
    <scope>NUCLEOTIDE SEQUENCE [LARGE SCALE GENOMIC DNA]</scope>
    <source>
        <strain evidence="9 10">NBRC 102662</strain>
    </source>
</reference>
<protein>
    <recommendedName>
        <fullName evidence="7">D-lactate dehydrogenase (cytochrome)</fullName>
        <ecNumber evidence="7">1.1.2.4</ecNumber>
    </recommendedName>
</protein>
<comment type="cofactor">
    <cofactor evidence="1">
        <name>FAD</name>
        <dbReference type="ChEBI" id="CHEBI:57692"/>
    </cofactor>
</comment>
<organism evidence="9 10">
    <name type="scientific">Flavilitoribacter nigricans (strain ATCC 23147 / DSM 23189 / NBRC 102662 / NCIMB 1420 / SS-2)</name>
    <name type="common">Lewinella nigricans</name>
    <dbReference type="NCBI Taxonomy" id="1122177"/>
    <lineage>
        <taxon>Bacteria</taxon>
        <taxon>Pseudomonadati</taxon>
        <taxon>Bacteroidota</taxon>
        <taxon>Saprospiria</taxon>
        <taxon>Saprospirales</taxon>
        <taxon>Lewinellaceae</taxon>
        <taxon>Flavilitoribacter</taxon>
    </lineage>
</organism>
<evidence type="ECO:0000256" key="3">
    <source>
        <dbReference type="ARBA" id="ARBA00022630"/>
    </source>
</evidence>
<dbReference type="FunFam" id="1.10.45.10:FF:000001">
    <property type="entry name" value="D-lactate dehydrogenase mitochondrial"/>
    <property type="match status" value="1"/>
</dbReference>
<evidence type="ECO:0000256" key="6">
    <source>
        <dbReference type="ARBA" id="ARBA00023002"/>
    </source>
</evidence>
<dbReference type="OrthoDB" id="9767256at2"/>
<evidence type="ECO:0000256" key="5">
    <source>
        <dbReference type="ARBA" id="ARBA00022946"/>
    </source>
</evidence>
<gene>
    <name evidence="9" type="ORF">CRP01_29875</name>
</gene>
<evidence type="ECO:0000313" key="10">
    <source>
        <dbReference type="Proteomes" id="UP000223913"/>
    </source>
</evidence>
<dbReference type="PANTHER" id="PTHR11748:SF111">
    <property type="entry name" value="D-LACTATE DEHYDROGENASE, MITOCHONDRIAL-RELATED"/>
    <property type="match status" value="1"/>
</dbReference>
<dbReference type="InterPro" id="IPR004113">
    <property type="entry name" value="FAD-bd_oxidored_4_C"/>
</dbReference>
<dbReference type="EMBL" id="PDUD01000036">
    <property type="protein sequence ID" value="PHN02794.1"/>
    <property type="molecule type" value="Genomic_DNA"/>
</dbReference>
<dbReference type="Gene3D" id="3.30.70.2740">
    <property type="match status" value="1"/>
</dbReference>
<evidence type="ECO:0000256" key="7">
    <source>
        <dbReference type="ARBA" id="ARBA00038897"/>
    </source>
</evidence>
<dbReference type="InterPro" id="IPR006094">
    <property type="entry name" value="Oxid_FAD_bind_N"/>
</dbReference>
<dbReference type="SUPFAM" id="SSF55103">
    <property type="entry name" value="FAD-linked oxidases, C-terminal domain"/>
    <property type="match status" value="1"/>
</dbReference>
<dbReference type="AlphaFoldDB" id="A0A2D0N2R2"/>
<dbReference type="InterPro" id="IPR036318">
    <property type="entry name" value="FAD-bd_PCMH-like_sf"/>
</dbReference>
<evidence type="ECO:0000259" key="8">
    <source>
        <dbReference type="PROSITE" id="PS51387"/>
    </source>
</evidence>
<dbReference type="InterPro" id="IPR016171">
    <property type="entry name" value="Vanillyl_alc_oxidase_C-sub2"/>
</dbReference>
<evidence type="ECO:0000256" key="2">
    <source>
        <dbReference type="ARBA" id="ARBA00008000"/>
    </source>
</evidence>
<keyword evidence="6" id="KW-0560">Oxidoreductase</keyword>
<dbReference type="GO" id="GO:0071949">
    <property type="term" value="F:FAD binding"/>
    <property type="evidence" value="ECO:0007669"/>
    <property type="project" value="InterPro"/>
</dbReference>
<dbReference type="Pfam" id="PF01565">
    <property type="entry name" value="FAD_binding_4"/>
    <property type="match status" value="1"/>
</dbReference>
<dbReference type="GO" id="GO:0004458">
    <property type="term" value="F:D-lactate dehydrogenase (cytochrome) activity"/>
    <property type="evidence" value="ECO:0007669"/>
    <property type="project" value="UniProtKB-EC"/>
</dbReference>
<evidence type="ECO:0000313" key="9">
    <source>
        <dbReference type="EMBL" id="PHN02794.1"/>
    </source>
</evidence>
<dbReference type="InterPro" id="IPR016166">
    <property type="entry name" value="FAD-bd_PCMH"/>
</dbReference>
<sequence>MPNTQTVQTLRGMLGEHVQTTDEVLAQHSRDISWHPASLPEAVCYPTSTEEVAEILKVCHRNRTPVVPFGAGTSLEGHIIPYRGGITIDLSRMNRIRSIHPIDRDCVVEAGIKKLQLNKALDPHGLFFAAGPGIDASLGGIAASGASGANAVRYGTAKENIRALQVVTATGEIVKTGSRVKKTSAGYDLTHLMVGSEGTLGIITEVTAILHPLPEFSGVAVVSFASVQQAIDAAIAMIRQGLPLAMLEFMDEVIMQVINRFSGSDYSETPTLFLELHTEEELAPVYQRRIHQIVRENGGKDLIWGTSPEERARLWEIRYNVAHAILAIRPGGDTMSTDVCVPISRLAECILEMKAILEKIDFQLPLFGHVGDGNFHISPNIMVGQSEEIELLKSINDELMRKIIPMEGTCTGEHGIGVGKKKYLEMELGRGAIGMMRSIKKALDPHNILNPGKVIDID</sequence>
<dbReference type="GO" id="GO:1903457">
    <property type="term" value="P:lactate catabolic process"/>
    <property type="evidence" value="ECO:0007669"/>
    <property type="project" value="TreeGrafter"/>
</dbReference>
<keyword evidence="10" id="KW-1185">Reference proteome</keyword>
<accession>A0A2D0N2R2</accession>
<dbReference type="Proteomes" id="UP000223913">
    <property type="component" value="Unassembled WGS sequence"/>
</dbReference>
<name>A0A2D0N2R2_FLAN2</name>
<dbReference type="Pfam" id="PF02913">
    <property type="entry name" value="FAD-oxidase_C"/>
    <property type="match status" value="1"/>
</dbReference>
<dbReference type="EC" id="1.1.2.4" evidence="7"/>
<comment type="caution">
    <text evidence="9">The sequence shown here is derived from an EMBL/GenBank/DDBJ whole genome shotgun (WGS) entry which is preliminary data.</text>
</comment>
<dbReference type="InterPro" id="IPR016169">
    <property type="entry name" value="FAD-bd_PCMH_sub2"/>
</dbReference>
<evidence type="ECO:0000256" key="4">
    <source>
        <dbReference type="ARBA" id="ARBA00022827"/>
    </source>
</evidence>
<keyword evidence="5" id="KW-0809">Transit peptide</keyword>
<dbReference type="SUPFAM" id="SSF56176">
    <property type="entry name" value="FAD-binding/transporter-associated domain-like"/>
    <property type="match status" value="1"/>
</dbReference>